<organism evidence="1 2">
    <name type="scientific">Encephalitozoon romaleae (strain SJ-2008)</name>
    <name type="common">Microsporidian parasite</name>
    <dbReference type="NCBI Taxonomy" id="1178016"/>
    <lineage>
        <taxon>Eukaryota</taxon>
        <taxon>Fungi</taxon>
        <taxon>Fungi incertae sedis</taxon>
        <taxon>Microsporidia</taxon>
        <taxon>Unikaryonidae</taxon>
        <taxon>Encephalitozoon</taxon>
    </lineage>
</organism>
<dbReference type="EMBL" id="CP003522">
    <property type="protein sequence ID" value="AFN82975.1"/>
    <property type="molecule type" value="Genomic_DNA"/>
</dbReference>
<accession>I7AEA1</accession>
<dbReference type="GeneID" id="20521274"/>
<reference evidence="1 2" key="1">
    <citation type="journal article" date="2012" name="Proc. Natl. Acad. Sci. U.S.A.">
        <title>Gain and loss of multiple functionally related, horizontally transferred genes in the reduced genomes of two microsporidian parasites.</title>
        <authorList>
            <person name="Pombert J.-F."/>
            <person name="Selman M."/>
            <person name="Burki F."/>
            <person name="Bardell F.T."/>
            <person name="Farinelli L."/>
            <person name="Solter L.F."/>
            <person name="Whitman D.W."/>
            <person name="Weiss L.M."/>
            <person name="Corradi N."/>
            <person name="Keeling P.J."/>
        </authorList>
    </citation>
    <scope>NUCLEOTIDE SEQUENCE [LARGE SCALE GENOMIC DNA]</scope>
    <source>
        <strain evidence="1 2">SJ-2008</strain>
    </source>
</reference>
<keyword evidence="2" id="KW-1185">Reference proteome</keyword>
<dbReference type="HOGENOM" id="CLU_1235005_0_0_1"/>
<protein>
    <submittedName>
        <fullName evidence="1">Uncharacterized protein</fullName>
    </submittedName>
</protein>
<dbReference type="RefSeq" id="XP_009264472.1">
    <property type="nucleotide sequence ID" value="XM_009266197.1"/>
</dbReference>
<name>I7AEA1_ENCRO</name>
<dbReference type="VEuPathDB" id="MicrosporidiaDB:EROM_050420"/>
<evidence type="ECO:0000313" key="1">
    <source>
        <dbReference type="EMBL" id="AFN82975.1"/>
    </source>
</evidence>
<sequence>MCEIGKMNKEIANIIFQESGLGNVVSGEDKPVTGETYFSAVNTIFEILLDDEKYLKAVINFETKEYNSAHPQKESERVPGMESKTLEVMKQVLHSSKRLLFENPDGLFEIKRWNPNNVPVSMENFMDSISREVGKSILGDDCIPGFMILYKTGKYHDITSLIEEIPDSSAILGLKITVPIYARWGTLRNPTTNIATYVLLTIFCIRLKIESYVLHLYSSIWSYS</sequence>
<dbReference type="KEGG" id="ero:EROM_050420"/>
<gene>
    <name evidence="1" type="ordered locus">EROM_050420</name>
</gene>
<dbReference type="OrthoDB" id="2190855at2759"/>
<evidence type="ECO:0000313" key="2">
    <source>
        <dbReference type="Proteomes" id="UP000010094"/>
    </source>
</evidence>
<dbReference type="Proteomes" id="UP000010094">
    <property type="component" value="Chromosome V"/>
</dbReference>
<dbReference type="AlphaFoldDB" id="I7AEA1"/>
<proteinExistence type="predicted"/>